<gene>
    <name evidence="1" type="ORF">Clopa_0566</name>
</gene>
<dbReference type="RefSeq" id="WP_015613940.1">
    <property type="nucleotide sequence ID" value="NC_021182.1"/>
</dbReference>
<keyword evidence="2" id="KW-1185">Reference proteome</keyword>
<dbReference type="KEGG" id="cpas:Clopa_0566"/>
<name>R4K511_CLOPA</name>
<sequence length="68" mass="7952">MASKKVYRVKKEHIKEIPKNSNVFILNAFTCGYVFVRVKDRKEVYMISTTVTKKTMKIELIENIEIVG</sequence>
<protein>
    <submittedName>
        <fullName evidence="1">Uncharacterized protein</fullName>
    </submittedName>
</protein>
<dbReference type="HOGENOM" id="CLU_2786559_0_0_9"/>
<dbReference type="EMBL" id="CP003261">
    <property type="protein sequence ID" value="AGK95614.1"/>
    <property type="molecule type" value="Genomic_DNA"/>
</dbReference>
<dbReference type="AlphaFoldDB" id="R4K511"/>
<evidence type="ECO:0000313" key="2">
    <source>
        <dbReference type="Proteomes" id="UP000013523"/>
    </source>
</evidence>
<organism evidence="1 2">
    <name type="scientific">Clostridium pasteurianum BC1</name>
    <dbReference type="NCBI Taxonomy" id="86416"/>
    <lineage>
        <taxon>Bacteria</taxon>
        <taxon>Bacillati</taxon>
        <taxon>Bacillota</taxon>
        <taxon>Clostridia</taxon>
        <taxon>Eubacteriales</taxon>
        <taxon>Clostridiaceae</taxon>
        <taxon>Clostridium</taxon>
    </lineage>
</organism>
<accession>R4K511</accession>
<dbReference type="Proteomes" id="UP000013523">
    <property type="component" value="Chromosome"/>
</dbReference>
<dbReference type="PATRIC" id="fig|86416.3.peg.546"/>
<proteinExistence type="predicted"/>
<dbReference type="STRING" id="86416.Clopa_0566"/>
<reference evidence="1 2" key="1">
    <citation type="submission" date="2012-01" db="EMBL/GenBank/DDBJ databases">
        <title>Complete sequence of chromosome of Clostridium pasteurianum BC1.</title>
        <authorList>
            <consortium name="US DOE Joint Genome Institute"/>
            <person name="Lucas S."/>
            <person name="Han J."/>
            <person name="Lapidus A."/>
            <person name="Cheng J.-F."/>
            <person name="Goodwin L."/>
            <person name="Pitluck S."/>
            <person name="Peters L."/>
            <person name="Mikhailova N."/>
            <person name="Teshima H."/>
            <person name="Detter J.C."/>
            <person name="Han C."/>
            <person name="Tapia R."/>
            <person name="Land M."/>
            <person name="Hauser L."/>
            <person name="Kyrpides N."/>
            <person name="Ivanova N."/>
            <person name="Pagani I."/>
            <person name="Dunn J."/>
            <person name="Taghavi S."/>
            <person name="Francis A."/>
            <person name="van der Lelie D."/>
            <person name="Woyke T."/>
        </authorList>
    </citation>
    <scope>NUCLEOTIDE SEQUENCE [LARGE SCALE GENOMIC DNA]</scope>
    <source>
        <strain evidence="1 2">BC1</strain>
    </source>
</reference>
<evidence type="ECO:0000313" key="1">
    <source>
        <dbReference type="EMBL" id="AGK95614.1"/>
    </source>
</evidence>